<accession>A0A9J5Z1C6</accession>
<protein>
    <submittedName>
        <fullName evidence="1">Uncharacterized protein</fullName>
    </submittedName>
</protein>
<proteinExistence type="predicted"/>
<evidence type="ECO:0000313" key="1">
    <source>
        <dbReference type="EMBL" id="KAG5605188.1"/>
    </source>
</evidence>
<name>A0A9J5Z1C6_SOLCO</name>
<dbReference type="Proteomes" id="UP000824120">
    <property type="component" value="Chromosome 5"/>
</dbReference>
<comment type="caution">
    <text evidence="1">The sequence shown here is derived from an EMBL/GenBank/DDBJ whole genome shotgun (WGS) entry which is preliminary data.</text>
</comment>
<evidence type="ECO:0000313" key="2">
    <source>
        <dbReference type="Proteomes" id="UP000824120"/>
    </source>
</evidence>
<gene>
    <name evidence="1" type="ORF">H5410_026680</name>
</gene>
<keyword evidence="2" id="KW-1185">Reference proteome</keyword>
<reference evidence="1 2" key="1">
    <citation type="submission" date="2020-09" db="EMBL/GenBank/DDBJ databases">
        <title>De no assembly of potato wild relative species, Solanum commersonii.</title>
        <authorList>
            <person name="Cho K."/>
        </authorList>
    </citation>
    <scope>NUCLEOTIDE SEQUENCE [LARGE SCALE GENOMIC DNA]</scope>
    <source>
        <strain evidence="1">LZ3.2</strain>
        <tissue evidence="1">Leaf</tissue>
    </source>
</reference>
<organism evidence="1 2">
    <name type="scientific">Solanum commersonii</name>
    <name type="common">Commerson's wild potato</name>
    <name type="synonym">Commerson's nightshade</name>
    <dbReference type="NCBI Taxonomy" id="4109"/>
    <lineage>
        <taxon>Eukaryota</taxon>
        <taxon>Viridiplantae</taxon>
        <taxon>Streptophyta</taxon>
        <taxon>Embryophyta</taxon>
        <taxon>Tracheophyta</taxon>
        <taxon>Spermatophyta</taxon>
        <taxon>Magnoliopsida</taxon>
        <taxon>eudicotyledons</taxon>
        <taxon>Gunneridae</taxon>
        <taxon>Pentapetalae</taxon>
        <taxon>asterids</taxon>
        <taxon>lamiids</taxon>
        <taxon>Solanales</taxon>
        <taxon>Solanaceae</taxon>
        <taxon>Solanoideae</taxon>
        <taxon>Solaneae</taxon>
        <taxon>Solanum</taxon>
    </lineage>
</organism>
<dbReference type="EMBL" id="JACXVP010000005">
    <property type="protein sequence ID" value="KAG5605188.1"/>
    <property type="molecule type" value="Genomic_DNA"/>
</dbReference>
<dbReference type="AlphaFoldDB" id="A0A9J5Z1C6"/>
<sequence length="41" mass="4702">MLERVNPSPFPTHSTRESEWAKAEAVLKIGNSMFDRNQVDL</sequence>
<feature type="non-terminal residue" evidence="1">
    <location>
        <position position="1"/>
    </location>
</feature>